<proteinExistence type="predicted"/>
<dbReference type="AlphaFoldDB" id="A0AAE4PX74"/>
<protein>
    <submittedName>
        <fullName evidence="1">Uncharacterized protein</fullName>
    </submittedName>
</protein>
<dbReference type="EMBL" id="JASGOQ010000001">
    <property type="protein sequence ID" value="MDV5388714.1"/>
    <property type="molecule type" value="Genomic_DNA"/>
</dbReference>
<dbReference type="Proteomes" id="UP001187859">
    <property type="component" value="Unassembled WGS sequence"/>
</dbReference>
<reference evidence="1" key="1">
    <citation type="submission" date="2023-05" db="EMBL/GenBank/DDBJ databases">
        <title>Colonisation of extended spectrum b-lactamase- and carbapenemase-producing bacteria on hospital surfaces from low- and middle-income countries.</title>
        <authorList>
            <person name="Nieto-Rosado M."/>
            <person name="Sands K."/>
            <person name="Iregbu K."/>
            <person name="Zahra R."/>
            <person name="Mazarati J.B."/>
            <person name="Mehtar S."/>
            <person name="Barnards-Group B."/>
            <person name="Walsh T.R."/>
        </authorList>
    </citation>
    <scope>NUCLEOTIDE SEQUENCE</scope>
    <source>
        <strain evidence="1">PP-E493</strain>
    </source>
</reference>
<accession>A0AAE4PX74</accession>
<evidence type="ECO:0000313" key="1">
    <source>
        <dbReference type="EMBL" id="MDV5388714.1"/>
    </source>
</evidence>
<gene>
    <name evidence="1" type="ORF">QM089_00190</name>
</gene>
<evidence type="ECO:0000313" key="2">
    <source>
        <dbReference type="Proteomes" id="UP001187859"/>
    </source>
</evidence>
<organism evidence="1 2">
    <name type="scientific">Shewanella xiamenensis</name>
    <dbReference type="NCBI Taxonomy" id="332186"/>
    <lineage>
        <taxon>Bacteria</taxon>
        <taxon>Pseudomonadati</taxon>
        <taxon>Pseudomonadota</taxon>
        <taxon>Gammaproteobacteria</taxon>
        <taxon>Alteromonadales</taxon>
        <taxon>Shewanellaceae</taxon>
        <taxon>Shewanella</taxon>
    </lineage>
</organism>
<sequence length="231" mass="26694">MKSYLLQKIKDDPEFIEELGKLIVGLASVPQNIRDFSESSAAIGWFFTTESFMGNMKKAFDESQEKLDSYMIEEINYNYSKIKESLLQNHEKRKHILSVAFDLHEQNNWIACIPLFLSQTEGIFSENVGSLLFSEHEQRKEKLQERFKDKAGEYMPYLYTPFESKTQFSAGISSASENKKKNGPNRNGILHGSRKHLDYGTKINSYKCISLLSYVSMVFTFLELENLDTHP</sequence>
<dbReference type="RefSeq" id="WP_317518453.1">
    <property type="nucleotide sequence ID" value="NZ_JASGNQ010000001.1"/>
</dbReference>
<name>A0AAE4PX74_9GAMM</name>
<comment type="caution">
    <text evidence="1">The sequence shown here is derived from an EMBL/GenBank/DDBJ whole genome shotgun (WGS) entry which is preliminary data.</text>
</comment>